<evidence type="ECO:0000259" key="2">
    <source>
        <dbReference type="Pfam" id="PF03629"/>
    </source>
</evidence>
<reference evidence="3 4" key="1">
    <citation type="submission" date="2023-09" db="EMBL/GenBank/DDBJ databases">
        <authorList>
            <person name="Rey-Velasco X."/>
        </authorList>
    </citation>
    <scope>NUCLEOTIDE SEQUENCE [LARGE SCALE GENOMIC DNA]</scope>
    <source>
        <strain evidence="3 4">P050</strain>
    </source>
</reference>
<dbReference type="PANTHER" id="PTHR22901">
    <property type="entry name" value="SIALATE O-ACETYLESTERASE"/>
    <property type="match status" value="1"/>
</dbReference>
<sequence length="482" mass="54685">MKINPVNRTFRAGFKTCILLFIFAFNFKSYAEIYLPSIISDNMVLQQNSEATIWGWTTVVSENITVIGSWNNEEVMVEAHQGKWSLNLPTEVAGGPYTLTIKGHETITIYNVLLGEVWLCSGQSNMQWTPNMGLQNAEEEIKNANHEQIRFFTIPTVKAESAQDNSYGNWDTCTPETMQNFSSVAYFFGRELKTELNVPVGLINSSWGGTNVETWIPKEILKTQKKEISEAYNNIGEFAWWPRNPGLTYNSMIHPITNYDIAGAIWYQGESNRDNAFSYFETFPLMIETWRAKWNKDFPFYFVQIAPFNYNSHNNLATAVVQEAQLFTMQTVPKTGMVVTNDIGNLKNIHPLKKQEVGQRLALWALAKTYGVKDVTVSGPVYKSMQIEKNKIRLSFDFAENGLIQKGAELTEFLIAGADQKFHKATATIKGNKIEVFSKKVKKPVAVRFAYSAIALPNLFNKEGLPASGFRTDIWPINFKTE</sequence>
<feature type="domain" description="Sialate O-acetylesterase" evidence="2">
    <location>
        <begin position="116"/>
        <end position="362"/>
    </location>
</feature>
<comment type="caution">
    <text evidence="3">The sequence shown here is derived from an EMBL/GenBank/DDBJ whole genome shotgun (WGS) entry which is preliminary data.</text>
</comment>
<dbReference type="SUPFAM" id="SSF52266">
    <property type="entry name" value="SGNH hydrolase"/>
    <property type="match status" value="1"/>
</dbReference>
<dbReference type="Pfam" id="PF03629">
    <property type="entry name" value="SASA"/>
    <property type="match status" value="1"/>
</dbReference>
<evidence type="ECO:0000256" key="1">
    <source>
        <dbReference type="ARBA" id="ARBA00022801"/>
    </source>
</evidence>
<proteinExistence type="predicted"/>
<protein>
    <submittedName>
        <fullName evidence="3">Sialate O-acetylesterase</fullName>
    </submittedName>
</protein>
<dbReference type="EMBL" id="JAVRHV010000003">
    <property type="protein sequence ID" value="MDT0553060.1"/>
    <property type="molecule type" value="Genomic_DNA"/>
</dbReference>
<name>A0ABU2Y757_9FLAO</name>
<accession>A0ABU2Y757</accession>
<evidence type="ECO:0000313" key="4">
    <source>
        <dbReference type="Proteomes" id="UP001252186"/>
    </source>
</evidence>
<dbReference type="InterPro" id="IPR005181">
    <property type="entry name" value="SASA"/>
</dbReference>
<dbReference type="InterPro" id="IPR039329">
    <property type="entry name" value="SIAE"/>
</dbReference>
<dbReference type="InterPro" id="IPR036514">
    <property type="entry name" value="SGNH_hydro_sf"/>
</dbReference>
<dbReference type="RefSeq" id="WP_311593041.1">
    <property type="nucleotide sequence ID" value="NZ_JAVRHV010000003.1"/>
</dbReference>
<dbReference type="PANTHER" id="PTHR22901:SF0">
    <property type="entry name" value="SIALATE O-ACETYLESTERASE"/>
    <property type="match status" value="1"/>
</dbReference>
<keyword evidence="4" id="KW-1185">Reference proteome</keyword>
<dbReference type="Proteomes" id="UP001252186">
    <property type="component" value="Unassembled WGS sequence"/>
</dbReference>
<evidence type="ECO:0000313" key="3">
    <source>
        <dbReference type="EMBL" id="MDT0553060.1"/>
    </source>
</evidence>
<gene>
    <name evidence="3" type="ORF">RM519_07375</name>
</gene>
<keyword evidence="1" id="KW-0378">Hydrolase</keyword>
<organism evidence="3 4">
    <name type="scientific">Urechidicola vernalis</name>
    <dbReference type="NCBI Taxonomy" id="3075600"/>
    <lineage>
        <taxon>Bacteria</taxon>
        <taxon>Pseudomonadati</taxon>
        <taxon>Bacteroidota</taxon>
        <taxon>Flavobacteriia</taxon>
        <taxon>Flavobacteriales</taxon>
        <taxon>Flavobacteriaceae</taxon>
        <taxon>Urechidicola</taxon>
    </lineage>
</organism>
<dbReference type="Gene3D" id="3.40.50.1110">
    <property type="entry name" value="SGNH hydrolase"/>
    <property type="match status" value="1"/>
</dbReference>